<evidence type="ECO:0000313" key="2">
    <source>
        <dbReference type="Proteomes" id="UP000551563"/>
    </source>
</evidence>
<dbReference type="Pfam" id="PF11843">
    <property type="entry name" value="DUF3363"/>
    <property type="match status" value="1"/>
</dbReference>
<reference evidence="1 2" key="1">
    <citation type="journal article" date="2020" name="Biotechnol. Biofuels">
        <title>New insights from the biogas microbiome by comprehensive genome-resolved metagenomics of nearly 1600 species originating from multiple anaerobic digesters.</title>
        <authorList>
            <person name="Campanaro S."/>
            <person name="Treu L."/>
            <person name="Rodriguez-R L.M."/>
            <person name="Kovalovszki A."/>
            <person name="Ziels R.M."/>
            <person name="Maus I."/>
            <person name="Zhu X."/>
            <person name="Kougias P.G."/>
            <person name="Basile A."/>
            <person name="Luo G."/>
            <person name="Schluter A."/>
            <person name="Konstantinidis K.T."/>
            <person name="Angelidaki I."/>
        </authorList>
    </citation>
    <scope>NUCLEOTIDE SEQUENCE [LARGE SCALE GENOMIC DNA]</scope>
    <source>
        <strain evidence="1">AS04akNAM_66</strain>
    </source>
</reference>
<organism evidence="1 2">
    <name type="scientific">Brucella intermedia</name>
    <dbReference type="NCBI Taxonomy" id="94625"/>
    <lineage>
        <taxon>Bacteria</taxon>
        <taxon>Pseudomonadati</taxon>
        <taxon>Pseudomonadota</taxon>
        <taxon>Alphaproteobacteria</taxon>
        <taxon>Hyphomicrobiales</taxon>
        <taxon>Brucellaceae</taxon>
        <taxon>Brucella/Ochrobactrum group</taxon>
        <taxon>Brucella</taxon>
    </lineage>
</organism>
<comment type="caution">
    <text evidence="1">The sequence shown here is derived from an EMBL/GenBank/DDBJ whole genome shotgun (WGS) entry which is preliminary data.</text>
</comment>
<evidence type="ECO:0000313" key="1">
    <source>
        <dbReference type="EMBL" id="HHV70274.1"/>
    </source>
</evidence>
<proteinExistence type="predicted"/>
<dbReference type="AlphaFoldDB" id="A0A7V6PFZ7"/>
<protein>
    <submittedName>
        <fullName evidence="1">DUF3363 domain-containing protein</fullName>
    </submittedName>
</protein>
<gene>
    <name evidence="1" type="ORF">GXX48_21980</name>
</gene>
<name>A0A7V6PFZ7_9HYPH</name>
<accession>A0A7V6PFZ7</accession>
<sequence>MPTSRNLSCSLSCGRRSTKALRCETCSTLPKRCGGPRSGEFAGVEQCREFTMVPWRPVIDRQLGKKVSGIVQDRSVSWQFGQPRGLGL</sequence>
<dbReference type="EMBL" id="DUMN01000631">
    <property type="protein sequence ID" value="HHV70274.1"/>
    <property type="molecule type" value="Genomic_DNA"/>
</dbReference>
<dbReference type="Proteomes" id="UP000551563">
    <property type="component" value="Unassembled WGS sequence"/>
</dbReference>
<dbReference type="InterPro" id="IPR021795">
    <property type="entry name" value="DUF3363"/>
</dbReference>